<comment type="subcellular location">
    <subcellularLocation>
        <location evidence="2">Cell membrane</location>
        <topology evidence="2">Lipid-anchor</topology>
        <topology evidence="2">GPI-anchor</topology>
    </subcellularLocation>
    <subcellularLocation>
        <location evidence="1">Cytoplasm</location>
    </subcellularLocation>
</comment>
<dbReference type="Pfam" id="PF09127">
    <property type="entry name" value="Leuk-A4-hydro_C"/>
    <property type="match status" value="1"/>
</dbReference>
<dbReference type="Gene3D" id="1.10.390.10">
    <property type="entry name" value="Neutral Protease Domain 2"/>
    <property type="match status" value="1"/>
</dbReference>
<evidence type="ECO:0000256" key="5">
    <source>
        <dbReference type="ARBA" id="ARBA00022622"/>
    </source>
</evidence>
<evidence type="ECO:0000256" key="2">
    <source>
        <dbReference type="ARBA" id="ARBA00004609"/>
    </source>
</evidence>
<dbReference type="AlphaFoldDB" id="A0A8K0D121"/>
<feature type="binding site" evidence="13">
    <location>
        <begin position="562"/>
        <end position="564"/>
    </location>
    <ligand>
        <name>a peptide</name>
        <dbReference type="ChEBI" id="CHEBI:60466"/>
    </ligand>
</feature>
<dbReference type="InterPro" id="IPR042097">
    <property type="entry name" value="Aminopeptidase_N-like_N_sf"/>
</dbReference>
<dbReference type="GO" id="GO:0070006">
    <property type="term" value="F:metalloaminopeptidase activity"/>
    <property type="evidence" value="ECO:0007669"/>
    <property type="project" value="UniProtKB-ARBA"/>
</dbReference>
<protein>
    <recommendedName>
        <fullName evidence="15">Peptidase M1 leukotriene A4 hydrolase/aminopeptidase C-terminal domain-containing protein</fullName>
    </recommendedName>
</protein>
<evidence type="ECO:0000313" key="17">
    <source>
        <dbReference type="Proteomes" id="UP000801492"/>
    </source>
</evidence>
<keyword evidence="8" id="KW-0378">Hydrolase</keyword>
<dbReference type="InterPro" id="IPR001930">
    <property type="entry name" value="Peptidase_M1"/>
</dbReference>
<dbReference type="SUPFAM" id="SSF48371">
    <property type="entry name" value="ARM repeat"/>
    <property type="match status" value="1"/>
</dbReference>
<dbReference type="CDD" id="cd09599">
    <property type="entry name" value="M1_LTA4H"/>
    <property type="match status" value="1"/>
</dbReference>
<name>A0A8K0D121_IGNLU</name>
<evidence type="ECO:0000256" key="3">
    <source>
        <dbReference type="ARBA" id="ARBA00010136"/>
    </source>
</evidence>
<evidence type="ECO:0000256" key="6">
    <source>
        <dbReference type="ARBA" id="ARBA00022670"/>
    </source>
</evidence>
<feature type="binding site" evidence="13">
    <location>
        <begin position="136"/>
        <end position="138"/>
    </location>
    <ligand>
        <name>a peptide</name>
        <dbReference type="ChEBI" id="CHEBI:60466"/>
    </ligand>
</feature>
<dbReference type="SUPFAM" id="SSF63737">
    <property type="entry name" value="Leukotriene A4 hydrolase N-terminal domain"/>
    <property type="match status" value="1"/>
</dbReference>
<reference evidence="16" key="1">
    <citation type="submission" date="2019-08" db="EMBL/GenBank/DDBJ databases">
        <title>The genome of the North American firefly Photinus pyralis.</title>
        <authorList>
            <consortium name="Photinus pyralis genome working group"/>
            <person name="Fallon T.R."/>
            <person name="Sander Lower S.E."/>
            <person name="Weng J.-K."/>
        </authorList>
    </citation>
    <scope>NUCLEOTIDE SEQUENCE</scope>
    <source>
        <strain evidence="16">TRF0915ILg1</strain>
        <tissue evidence="16">Whole body</tissue>
    </source>
</reference>
<dbReference type="SUPFAM" id="SSF55486">
    <property type="entry name" value="Metalloproteases ('zincins'), catalytic domain"/>
    <property type="match status" value="1"/>
</dbReference>
<keyword evidence="4" id="KW-0963">Cytoplasm</keyword>
<organism evidence="16 17">
    <name type="scientific">Ignelater luminosus</name>
    <name type="common">Cucubano</name>
    <name type="synonym">Pyrophorus luminosus</name>
    <dbReference type="NCBI Taxonomy" id="2038154"/>
    <lineage>
        <taxon>Eukaryota</taxon>
        <taxon>Metazoa</taxon>
        <taxon>Ecdysozoa</taxon>
        <taxon>Arthropoda</taxon>
        <taxon>Hexapoda</taxon>
        <taxon>Insecta</taxon>
        <taxon>Pterygota</taxon>
        <taxon>Neoptera</taxon>
        <taxon>Endopterygota</taxon>
        <taxon>Coleoptera</taxon>
        <taxon>Polyphaga</taxon>
        <taxon>Elateriformia</taxon>
        <taxon>Elateroidea</taxon>
        <taxon>Elateridae</taxon>
        <taxon>Agrypninae</taxon>
        <taxon>Pyrophorini</taxon>
        <taxon>Ignelater</taxon>
    </lineage>
</organism>
<evidence type="ECO:0000259" key="15">
    <source>
        <dbReference type="SMART" id="SM01263"/>
    </source>
</evidence>
<evidence type="ECO:0000256" key="14">
    <source>
        <dbReference type="PIRSR" id="PIRSR634015-3"/>
    </source>
</evidence>
<dbReference type="PRINTS" id="PR00756">
    <property type="entry name" value="ALADIPTASE"/>
</dbReference>
<dbReference type="GO" id="GO:0005886">
    <property type="term" value="C:plasma membrane"/>
    <property type="evidence" value="ECO:0007669"/>
    <property type="project" value="UniProtKB-SubCell"/>
</dbReference>
<feature type="active site" description="Proton acceptor" evidence="12">
    <location>
        <position position="295"/>
    </location>
</feature>
<evidence type="ECO:0000256" key="8">
    <source>
        <dbReference type="ARBA" id="ARBA00022801"/>
    </source>
</evidence>
<evidence type="ECO:0000256" key="11">
    <source>
        <dbReference type="ARBA" id="ARBA00023288"/>
    </source>
</evidence>
<accession>A0A8K0D121</accession>
<dbReference type="Gene3D" id="1.25.40.320">
    <property type="entry name" value="Peptidase M1, leukotriene A4 hydrolase/aminopeptidase C-terminal domain"/>
    <property type="match status" value="1"/>
</dbReference>
<dbReference type="FunFam" id="1.10.390.10:FF:000003">
    <property type="entry name" value="Leukotriene A(4) hydrolase"/>
    <property type="match status" value="1"/>
</dbReference>
<dbReference type="GO" id="GO:0043171">
    <property type="term" value="P:peptide catabolic process"/>
    <property type="evidence" value="ECO:0007669"/>
    <property type="project" value="TreeGrafter"/>
</dbReference>
<dbReference type="GO" id="GO:0008270">
    <property type="term" value="F:zinc ion binding"/>
    <property type="evidence" value="ECO:0007669"/>
    <property type="project" value="InterPro"/>
</dbReference>
<dbReference type="Pfam" id="PF01433">
    <property type="entry name" value="Peptidase_M1"/>
    <property type="match status" value="1"/>
</dbReference>
<keyword evidence="5" id="KW-0336">GPI-anchor</keyword>
<dbReference type="EMBL" id="VTPC01006152">
    <property type="protein sequence ID" value="KAF2895181.1"/>
    <property type="molecule type" value="Genomic_DNA"/>
</dbReference>
<feature type="binding site" evidence="14">
    <location>
        <position position="294"/>
    </location>
    <ligand>
        <name>Zn(2+)</name>
        <dbReference type="ChEBI" id="CHEBI:29105"/>
        <note>catalytic</note>
    </ligand>
</feature>
<evidence type="ECO:0000256" key="10">
    <source>
        <dbReference type="ARBA" id="ARBA00023049"/>
    </source>
</evidence>
<dbReference type="InterPro" id="IPR034015">
    <property type="entry name" value="M1_LTA4H"/>
</dbReference>
<dbReference type="GO" id="GO:0006508">
    <property type="term" value="P:proteolysis"/>
    <property type="evidence" value="ECO:0007669"/>
    <property type="project" value="UniProtKB-KW"/>
</dbReference>
<dbReference type="GO" id="GO:0005829">
    <property type="term" value="C:cytosol"/>
    <property type="evidence" value="ECO:0007669"/>
    <property type="project" value="TreeGrafter"/>
</dbReference>
<keyword evidence="7 14" id="KW-0479">Metal-binding</keyword>
<comment type="similarity">
    <text evidence="3">Belongs to the peptidase M1 family.</text>
</comment>
<keyword evidence="17" id="KW-1185">Reference proteome</keyword>
<evidence type="ECO:0000256" key="12">
    <source>
        <dbReference type="PIRSR" id="PIRSR634015-1"/>
    </source>
</evidence>
<feature type="domain" description="Peptidase M1 leukotriene A4 hydrolase/aminopeptidase C-terminal" evidence="15">
    <location>
        <begin position="461"/>
        <end position="606"/>
    </location>
</feature>
<evidence type="ECO:0000256" key="13">
    <source>
        <dbReference type="PIRSR" id="PIRSR634015-2"/>
    </source>
</evidence>
<dbReference type="OrthoDB" id="79562at2759"/>
<dbReference type="InterPro" id="IPR045357">
    <property type="entry name" value="Aminopeptidase_N-like_N"/>
</dbReference>
<dbReference type="FunFam" id="2.60.40.1730:FF:000004">
    <property type="entry name" value="Leukotriene A(4) hydrolase"/>
    <property type="match status" value="1"/>
</dbReference>
<feature type="binding site" evidence="14">
    <location>
        <position position="317"/>
    </location>
    <ligand>
        <name>Zn(2+)</name>
        <dbReference type="ChEBI" id="CHEBI:29105"/>
        <note>catalytic</note>
    </ligand>
</feature>
<dbReference type="InterPro" id="IPR049980">
    <property type="entry name" value="LTA4H_cat"/>
</dbReference>
<evidence type="ECO:0000256" key="9">
    <source>
        <dbReference type="ARBA" id="ARBA00022833"/>
    </source>
</evidence>
<dbReference type="InterPro" id="IPR014782">
    <property type="entry name" value="Peptidase_M1_dom"/>
</dbReference>
<proteinExistence type="inferred from homology"/>
<keyword evidence="5" id="KW-0325">Glycoprotein</keyword>
<comment type="cofactor">
    <cofactor evidence="14">
        <name>Zn(2+)</name>
        <dbReference type="ChEBI" id="CHEBI:29105"/>
    </cofactor>
    <text evidence="14">Binds 1 zinc ion per subunit.</text>
</comment>
<dbReference type="Pfam" id="PF17900">
    <property type="entry name" value="Peptidase_M1_N"/>
    <property type="match status" value="1"/>
</dbReference>
<keyword evidence="10" id="KW-0482">Metalloprotease</keyword>
<feature type="active site" description="Proton donor" evidence="12">
    <location>
        <position position="382"/>
    </location>
</feature>
<evidence type="ECO:0000313" key="16">
    <source>
        <dbReference type="EMBL" id="KAF2895181.1"/>
    </source>
</evidence>
<dbReference type="PANTHER" id="PTHR45726:SF3">
    <property type="entry name" value="LEUKOTRIENE A-4 HYDROLASE"/>
    <property type="match status" value="1"/>
</dbReference>
<dbReference type="Gene3D" id="2.60.40.1730">
    <property type="entry name" value="tricorn interacting facor f3 domain"/>
    <property type="match status" value="1"/>
</dbReference>
<dbReference type="FunFam" id="1.25.40.320:FF:000001">
    <property type="entry name" value="Leukotriene A(4) hydrolase"/>
    <property type="match status" value="1"/>
</dbReference>
<dbReference type="GO" id="GO:0098552">
    <property type="term" value="C:side of membrane"/>
    <property type="evidence" value="ECO:0007669"/>
    <property type="project" value="UniProtKB-KW"/>
</dbReference>
<sequence>MKGLSPLDPSSYSRPELAIVTELKIALTVDFTKKIFRGSVDVYVKKIDSNIKEVILDSKGLKIESIEEIELHENLKYDIAKPVDEFGSKLTIELPPKNNDTYIISIHYETNPEASGLQWLEPEQTAGKKFPYVFSQFQAVHARSVIPCQDTPYVKTPYTALITAPKELTVVMSSPRNDKKEVSEGVAFYFVQKVPIPSYLIAVAIGALESREIGPRSHVWAEKEVVEMAAHEFADTEKQLKAAEDICGPYVWGIYDLLVLPPSFPFGGMENPCLTFVTPTLLAGDRSLATVVAHEIAHSWTGNLVTNRNFEHFWLNEGFTVFIERKIVGRLTNSQEQDFAAYSGTTELSETIDQLGHDNPMTCLVVDLDNIHPDDSFSKVPYEKGHTFLRYIEVVVGGPDVFEPFLRKYFDTYKYKSIDTDEFKSFFENYFADNPCIKNIDWNTWLYKPGMPPVVPKYDDTLMEVCLTYKNRWVDWDDEKEPPPFTKTDVQKLSTSQEIQLLQEILDQPPQSISKLKKIEKIFNFDSINNSEIKFRWLRIGLKAHWEERVDPTLEWVKEVGRMKFVRPLYRDLYGWEEARQRAIDNYLKHRHTMMHVGAYTVAKDLHISK</sequence>
<dbReference type="SMART" id="SM01263">
    <property type="entry name" value="Leuk-A4-hydro_C"/>
    <property type="match status" value="1"/>
</dbReference>
<gene>
    <name evidence="16" type="ORF">ILUMI_10993</name>
</gene>
<keyword evidence="6" id="KW-0645">Protease</keyword>
<keyword evidence="9 14" id="KW-0862">Zinc</keyword>
<evidence type="ECO:0000256" key="4">
    <source>
        <dbReference type="ARBA" id="ARBA00022490"/>
    </source>
</evidence>
<evidence type="ECO:0000256" key="1">
    <source>
        <dbReference type="ARBA" id="ARBA00004496"/>
    </source>
</evidence>
<dbReference type="InterPro" id="IPR015211">
    <property type="entry name" value="Peptidase_M1_C"/>
</dbReference>
<feature type="binding site" evidence="14">
    <location>
        <position position="298"/>
    </location>
    <ligand>
        <name>Zn(2+)</name>
        <dbReference type="ChEBI" id="CHEBI:29105"/>
        <note>catalytic</note>
    </ligand>
</feature>
<feature type="binding site" evidence="13">
    <location>
        <begin position="265"/>
        <end position="270"/>
    </location>
    <ligand>
        <name>a peptide</name>
        <dbReference type="ChEBI" id="CHEBI:60466"/>
    </ligand>
</feature>
<dbReference type="Gene3D" id="3.30.2010.30">
    <property type="match status" value="1"/>
</dbReference>
<dbReference type="Proteomes" id="UP000801492">
    <property type="component" value="Unassembled WGS sequence"/>
</dbReference>
<dbReference type="InterPro" id="IPR027268">
    <property type="entry name" value="Peptidase_M4/M1_CTD_sf"/>
</dbReference>
<dbReference type="InterPro" id="IPR016024">
    <property type="entry name" value="ARM-type_fold"/>
</dbReference>
<keyword evidence="5" id="KW-0472">Membrane</keyword>
<keyword evidence="11" id="KW-0449">Lipoprotein</keyword>
<evidence type="ECO:0000256" key="7">
    <source>
        <dbReference type="ARBA" id="ARBA00022723"/>
    </source>
</evidence>
<dbReference type="PANTHER" id="PTHR45726">
    <property type="entry name" value="LEUKOTRIENE A-4 HYDROLASE"/>
    <property type="match status" value="1"/>
</dbReference>
<dbReference type="GO" id="GO:0004301">
    <property type="term" value="F:epoxide hydrolase activity"/>
    <property type="evidence" value="ECO:0007669"/>
    <property type="project" value="TreeGrafter"/>
</dbReference>
<dbReference type="FunFam" id="3.30.2010.30:FF:000001">
    <property type="entry name" value="Leukotriene A(4) hydrolase"/>
    <property type="match status" value="1"/>
</dbReference>
<comment type="caution">
    <text evidence="16">The sequence shown here is derived from an EMBL/GenBank/DDBJ whole genome shotgun (WGS) entry which is preliminary data.</text>
</comment>
<dbReference type="InterPro" id="IPR038502">
    <property type="entry name" value="M1_LTA-4_hydro/amino_C_sf"/>
</dbReference>